<dbReference type="InterPro" id="IPR052934">
    <property type="entry name" value="Methyl-DNA_Rec/Restrict_Enz"/>
</dbReference>
<keyword evidence="2" id="KW-1185">Reference proteome</keyword>
<comment type="caution">
    <text evidence="1">The sequence shown here is derived from an EMBL/GenBank/DDBJ whole genome shotgun (WGS) entry which is preliminary data.</text>
</comment>
<protein>
    <submittedName>
        <fullName evidence="1">Uncharacterized protein</fullName>
    </submittedName>
</protein>
<gene>
    <name evidence="1" type="ORF">ACFSYC_02660</name>
</gene>
<evidence type="ECO:0000313" key="2">
    <source>
        <dbReference type="Proteomes" id="UP001597601"/>
    </source>
</evidence>
<sequence>MSIPYHDYETQIFNRLQTYRDTHPEFTFSVRQNGSKGSERDYFIGTYKSRYFGFTCWEIPISFPGSSSDCVDFFFNYNVDGRIGFYMEASAPKKAGTDQLAACVAFVYNLRKLAGQRGLPVGVNADEKKFIDYFLTPEPKLYDTIDQLWAAFLPFIESAATMVDEAIDITKNEFPNWQAERISLKKFESYIAKMRRRFERYPLIKSTPDQSEVSDNVIAKVKELQDQEVKLLPLNQILYGPPGTGKTYHTVNKAIEIIDPKFYKKYAQNRKKLLERFNQLLIKDWDDAKGHIAFTTFHQSMSYEDFVEGIKPVPEEEQLGNNTSPIRYEIMDGVFKLIAQKATWTKGNFDSILEEFKSNCNEIQGKPVITITAPYTSFDVIYRGTAVFYVSPHNSVKGKPWYPVNIENIRKAYQTVIIRAYIIRPM</sequence>
<dbReference type="Proteomes" id="UP001597601">
    <property type="component" value="Unassembled WGS sequence"/>
</dbReference>
<name>A0ABW5XNT8_9SPHI</name>
<evidence type="ECO:0000313" key="1">
    <source>
        <dbReference type="EMBL" id="MFD2863578.1"/>
    </source>
</evidence>
<dbReference type="PANTHER" id="PTHR37291:SF1">
    <property type="entry name" value="TYPE IV METHYL-DIRECTED RESTRICTION ENZYME ECOKMCRB SUBUNIT"/>
    <property type="match status" value="1"/>
</dbReference>
<dbReference type="EMBL" id="JBHUON010000002">
    <property type="protein sequence ID" value="MFD2863578.1"/>
    <property type="molecule type" value="Genomic_DNA"/>
</dbReference>
<proteinExistence type="predicted"/>
<dbReference type="RefSeq" id="WP_377123238.1">
    <property type="nucleotide sequence ID" value="NZ_JBHUON010000002.1"/>
</dbReference>
<reference evidence="2" key="1">
    <citation type="journal article" date="2019" name="Int. J. Syst. Evol. Microbiol.">
        <title>The Global Catalogue of Microorganisms (GCM) 10K type strain sequencing project: providing services to taxonomists for standard genome sequencing and annotation.</title>
        <authorList>
            <consortium name="The Broad Institute Genomics Platform"/>
            <consortium name="The Broad Institute Genome Sequencing Center for Infectious Disease"/>
            <person name="Wu L."/>
            <person name="Ma J."/>
        </authorList>
    </citation>
    <scope>NUCLEOTIDE SEQUENCE [LARGE SCALE GENOMIC DNA]</scope>
    <source>
        <strain evidence="2">KCTC 52232</strain>
    </source>
</reference>
<organism evidence="1 2">
    <name type="scientific">Mucilaginibacter antarcticus</name>
    <dbReference type="NCBI Taxonomy" id="1855725"/>
    <lineage>
        <taxon>Bacteria</taxon>
        <taxon>Pseudomonadati</taxon>
        <taxon>Bacteroidota</taxon>
        <taxon>Sphingobacteriia</taxon>
        <taxon>Sphingobacteriales</taxon>
        <taxon>Sphingobacteriaceae</taxon>
        <taxon>Mucilaginibacter</taxon>
    </lineage>
</organism>
<accession>A0ABW5XNT8</accession>
<dbReference type="PANTHER" id="PTHR37291">
    <property type="entry name" value="5-METHYLCYTOSINE-SPECIFIC RESTRICTION ENZYME B"/>
    <property type="match status" value="1"/>
</dbReference>